<dbReference type="Proteomes" id="UP000305041">
    <property type="component" value="Unassembled WGS sequence"/>
</dbReference>
<evidence type="ECO:0008006" key="4">
    <source>
        <dbReference type="Google" id="ProtNLM"/>
    </source>
</evidence>
<evidence type="ECO:0000256" key="1">
    <source>
        <dbReference type="SAM" id="Phobius"/>
    </source>
</evidence>
<reference evidence="2 3" key="1">
    <citation type="submission" date="2019-05" db="EMBL/GenBank/DDBJ databases">
        <title>Draft genome sequence of Pelagicola sp. DSW4-44.</title>
        <authorList>
            <person name="Oh J."/>
        </authorList>
    </citation>
    <scope>NUCLEOTIDE SEQUENCE [LARGE SCALE GENOMIC DNA]</scope>
    <source>
        <strain evidence="2 3">DSW4-44</strain>
    </source>
</reference>
<dbReference type="EMBL" id="VAUA01000007">
    <property type="protein sequence ID" value="TLP61651.1"/>
    <property type="molecule type" value="Genomic_DNA"/>
</dbReference>
<keyword evidence="1" id="KW-0472">Membrane</keyword>
<name>A0ABY2UTD7_9RHOB</name>
<keyword evidence="3" id="KW-1185">Reference proteome</keyword>
<keyword evidence="1" id="KW-0812">Transmembrane</keyword>
<organism evidence="2 3">
    <name type="scientific">Parasedimentitalea maritima</name>
    <dbReference type="NCBI Taxonomy" id="2578117"/>
    <lineage>
        <taxon>Bacteria</taxon>
        <taxon>Pseudomonadati</taxon>
        <taxon>Pseudomonadota</taxon>
        <taxon>Alphaproteobacteria</taxon>
        <taxon>Rhodobacterales</taxon>
        <taxon>Paracoccaceae</taxon>
        <taxon>Parasedimentitalea</taxon>
    </lineage>
</organism>
<accession>A0ABY2UTD7</accession>
<keyword evidence="1" id="KW-1133">Transmembrane helix</keyword>
<proteinExistence type="predicted"/>
<comment type="caution">
    <text evidence="2">The sequence shown here is derived from an EMBL/GenBank/DDBJ whole genome shotgun (WGS) entry which is preliminary data.</text>
</comment>
<evidence type="ECO:0000313" key="2">
    <source>
        <dbReference type="EMBL" id="TLP61651.1"/>
    </source>
</evidence>
<feature type="transmembrane region" description="Helical" evidence="1">
    <location>
        <begin position="30"/>
        <end position="48"/>
    </location>
</feature>
<gene>
    <name evidence="2" type="ORF">FEE96_15045</name>
</gene>
<protein>
    <recommendedName>
        <fullName evidence="4">PH domain-containing protein</fullName>
    </recommendedName>
</protein>
<evidence type="ECO:0000313" key="3">
    <source>
        <dbReference type="Proteomes" id="UP000305041"/>
    </source>
</evidence>
<sequence>MQDYVPLQLEEGEQVVQTIRGRVSPSISDLTLIVLFSPTLMLVIWLSLHRLFRPVNYILTTRRVLVMEPQSVVDEMAIKDIQRIRTLRNAMMIQSSSGPLWLSRLSRLPDAWQFEATLEKVRKLN</sequence>